<gene>
    <name evidence="2" type="primary">LOC100181464</name>
</gene>
<protein>
    <submittedName>
        <fullName evidence="2">Uncharacterized protein LOC100181464</fullName>
    </submittedName>
</protein>
<feature type="region of interest" description="Disordered" evidence="1">
    <location>
        <begin position="518"/>
        <end position="586"/>
    </location>
</feature>
<proteinExistence type="evidence at transcript level"/>
<feature type="region of interest" description="Disordered" evidence="1">
    <location>
        <begin position="1156"/>
        <end position="1189"/>
    </location>
</feature>
<feature type="compositionally biased region" description="Basic residues" evidence="1">
    <location>
        <begin position="527"/>
        <end position="538"/>
    </location>
</feature>
<accession>A0A6F9DGW4</accession>
<feature type="region of interest" description="Disordered" evidence="1">
    <location>
        <begin position="1798"/>
        <end position="1919"/>
    </location>
</feature>
<feature type="compositionally biased region" description="Basic residues" evidence="1">
    <location>
        <begin position="571"/>
        <end position="586"/>
    </location>
</feature>
<evidence type="ECO:0000256" key="1">
    <source>
        <dbReference type="SAM" id="MobiDB-lite"/>
    </source>
</evidence>
<feature type="region of interest" description="Disordered" evidence="1">
    <location>
        <begin position="624"/>
        <end position="660"/>
    </location>
</feature>
<feature type="region of interest" description="Disordered" evidence="1">
    <location>
        <begin position="1515"/>
        <end position="1561"/>
    </location>
</feature>
<feature type="compositionally biased region" description="Basic and acidic residues" evidence="1">
    <location>
        <begin position="1901"/>
        <end position="1912"/>
    </location>
</feature>
<name>A0A6F9DGW4_9ASCI</name>
<feature type="compositionally biased region" description="Acidic residues" evidence="1">
    <location>
        <begin position="1526"/>
        <end position="1543"/>
    </location>
</feature>
<feature type="compositionally biased region" description="Basic residues" evidence="1">
    <location>
        <begin position="1847"/>
        <end position="1861"/>
    </location>
</feature>
<organism evidence="2">
    <name type="scientific">Phallusia mammillata</name>
    <dbReference type="NCBI Taxonomy" id="59560"/>
    <lineage>
        <taxon>Eukaryota</taxon>
        <taxon>Metazoa</taxon>
        <taxon>Chordata</taxon>
        <taxon>Tunicata</taxon>
        <taxon>Ascidiacea</taxon>
        <taxon>Phlebobranchia</taxon>
        <taxon>Ascidiidae</taxon>
        <taxon>Phallusia</taxon>
    </lineage>
</organism>
<feature type="compositionally biased region" description="Polar residues" evidence="1">
    <location>
        <begin position="627"/>
        <end position="643"/>
    </location>
</feature>
<feature type="region of interest" description="Disordered" evidence="1">
    <location>
        <begin position="1389"/>
        <end position="1415"/>
    </location>
</feature>
<feature type="compositionally biased region" description="Basic and acidic residues" evidence="1">
    <location>
        <begin position="461"/>
        <end position="476"/>
    </location>
</feature>
<feature type="region of interest" description="Disordered" evidence="1">
    <location>
        <begin position="1119"/>
        <end position="1140"/>
    </location>
</feature>
<evidence type="ECO:0000313" key="2">
    <source>
        <dbReference type="EMBL" id="CAB3262652.1"/>
    </source>
</evidence>
<feature type="region of interest" description="Disordered" evidence="1">
    <location>
        <begin position="448"/>
        <end position="482"/>
    </location>
</feature>
<reference evidence="2" key="1">
    <citation type="submission" date="2020-04" db="EMBL/GenBank/DDBJ databases">
        <authorList>
            <person name="Neveu A P."/>
        </authorList>
    </citation>
    <scope>NUCLEOTIDE SEQUENCE</scope>
    <source>
        <tissue evidence="2">Whole embryo</tissue>
    </source>
</reference>
<sequence length="1942" mass="216403">MAENSNNVTTEEATVIFSVDKTKLHKLTTGMSLLEIFKIIKKKNVEITMDKSNENNSDSKTLCFICLFKEQILKDLWTKLPANYKTTLTPRMESTVFGNSDEDSNKIVRTKLLHHDFQDSSVHSIDNQQLEADLSNGFSESEEKTLQNKIKHLFVNVAENLLAFNDDCSDHVQDWEPQADDDMPVFLASTNLSRDYVESHEVLSKYCKYSHSDNLQDKVVGFKVCKKCMDAISFVSERTDEDQLSKSANAVDLLNHVITMLYVCASECDETDHDDDDVDRSDVENCVADINKNDASEFVQKQTEKLDGKFVTVQIAADTDEYDNEHVVSDLLSSVAQQPIEIAVNGGACAEFVSNGLQHKNLVHKELDFHTNVMVCPSGIENGEMDVVNGTDSKTISKSSPTTYKQILLRTHKALKALQTDNTIMPNGGSFRWVKSVNVTKVKPDDLNTKSPSPIATNGVVEDKLPNHVPSSKEKLNGLSDIPGVSPFEDNVPRAAKSKCKEIIDLFVKTNELASEAALSCSPSKQGKSRTPSKKKSDRSKSGSSMKRIVWGYLTSPTEFGSARSPPPPRNKGRRSRSTKLNSPRKKAIPIPYETHYLCITRTIAKKGWKAYWYRKCRCAKSRRSSNLTETETSPTCSYSGSPVHTPEEISVNDSATESNDPLVDFEHEPSDAKCSSPNGIEVVITSNTTAAMHDEQPECSEVKFGTDITPLNINEGLATSEQHKKLKLPIVKTESGLSDEIPQMGSEVRVSPVNTFSENFVPRVARDEKEVASRREKLKDVLSALKKIRNLRNQETCDLLLKPVVFAQSHEPVDKQPSSLDLVSVNRVVIASCVDSNLVNLGDIFTKQSAHAASLLEGAGLSAFARSRNARSEGDPYFASVWDYGKLPKFFEEVRVVKPLKRLKLLKSGYRAAKPNVLGMHRLKSLKRAMLHKKPKQTQIQRIKPLRIEIEPVANKDFNQKMEPDLWQVPKQSVSAVVGGLEYLWGEILQNPLPKVPMITSTNESKPYGAIVMCNKQVEHALGALCKDDDIFTFSSKRLTTGKGQKNVLLISRKYVPEPRPRRRRYRKDSINGECPCMQMKPFTFDAEIDTPRAESPNKILLKLKKVQNDESMLYKTDNENEDTATDANGPKPIVDEGGARKLQVEVQNTEQISADLEELKNPDVESQDDNPSTSTFLPTKPKHLEDQLQSTTDNAITEENNSDSNVISAAEQMDLSTQTTSQLGLESFSKVAHGVQSSDEWVTPPSSPLYLGGSKSQIATPSTFLRKTGLDTSTPHANAPDKQAGKLGSPISNEISSEQTEGGLHNDELHQFLSKLNENSLDLLESVLMWCEPDQLPPLQLFMSLHDVHNDTTEEDRARMMTSISPSCHSRCENLLSFGSPEVIRGITHSKGSPKPAAAAASMSPNESGADFRGSPVSPGCMGNTDNSNNLGRLTVQHNGSALLKPCNVVLEPITSLCKDMENGVGSTKSTATSYHRRLYEKILKNHALNGAYWKNTSSLPGVQDTARLLRDRVKRKRSSSDEKMEEESSEESSEDSDDESSVQVPSGPKRKRLGNVEYTRVNNQSINEVVNQLWKNQSGTEPTHTKNQDHTQGGVTEQYKFFHLLMSQHFDLTQVMSWMLNTTATNPRPLLSPYLVAKRNRIRVALEKSRTKSRSRRASSVVSTTSSVTSCNDDLKVGRKRSFGQALRKKSKDFLTPSKTNRCKSITDEQFEALRKQLFYLRHPDYKGKLHTNGNQAVVTITPTELVVRSTSLQLHHINEDEARKSATPFLNKRVIMNGNSSNDIVVPSKRRRMFAPCRTPPHDNQPDDVTPFSQSLVESESLDDDASEWQESPQPMNSPPLVQRRRGRGRGRGRPRRILSSSAPHLQRGKLFSSSRGRGRGSRGRGASRMAKLVVGHHSEQSEHERGPRLNSRFANKHSTEGSFLQRILESGNFEKYV</sequence>
<dbReference type="EMBL" id="LR786790">
    <property type="protein sequence ID" value="CAB3262652.1"/>
    <property type="molecule type" value="mRNA"/>
</dbReference>